<dbReference type="InterPro" id="IPR016032">
    <property type="entry name" value="Sig_transdc_resp-reg_C-effctor"/>
</dbReference>
<evidence type="ECO:0000313" key="12">
    <source>
        <dbReference type="EMBL" id="SFS74678.1"/>
    </source>
</evidence>
<evidence type="ECO:0000256" key="4">
    <source>
        <dbReference type="ARBA" id="ARBA00023015"/>
    </source>
</evidence>
<dbReference type="InterPro" id="IPR036388">
    <property type="entry name" value="WH-like_DNA-bd_sf"/>
</dbReference>
<dbReference type="GO" id="GO:0006355">
    <property type="term" value="P:regulation of DNA-templated transcription"/>
    <property type="evidence" value="ECO:0007669"/>
    <property type="project" value="InterPro"/>
</dbReference>
<keyword evidence="6" id="KW-0804">Transcription</keyword>
<dbReference type="GO" id="GO:0000156">
    <property type="term" value="F:phosphorelay response regulator activity"/>
    <property type="evidence" value="ECO:0007669"/>
    <property type="project" value="TreeGrafter"/>
</dbReference>
<dbReference type="InterPro" id="IPR039420">
    <property type="entry name" value="WalR-like"/>
</dbReference>
<keyword evidence="14" id="KW-1185">Reference proteome</keyword>
<dbReference type="Gene3D" id="1.10.10.10">
    <property type="entry name" value="Winged helix-like DNA-binding domain superfamily/Winged helix DNA-binding domain"/>
    <property type="match status" value="1"/>
</dbReference>
<dbReference type="Gene3D" id="3.40.50.2300">
    <property type="match status" value="1"/>
</dbReference>
<protein>
    <submittedName>
        <fullName evidence="11 12">DNA-binding response regulator</fullName>
    </submittedName>
</protein>
<evidence type="ECO:0000313" key="11">
    <source>
        <dbReference type="EMBL" id="GEM04011.1"/>
    </source>
</evidence>
<dbReference type="InterPro" id="IPR011006">
    <property type="entry name" value="CheY-like_superfamily"/>
</dbReference>
<evidence type="ECO:0000313" key="13">
    <source>
        <dbReference type="Proteomes" id="UP000199139"/>
    </source>
</evidence>
<dbReference type="CDD" id="cd00383">
    <property type="entry name" value="trans_reg_C"/>
    <property type="match status" value="1"/>
</dbReference>
<dbReference type="PANTHER" id="PTHR48111:SF73">
    <property type="entry name" value="ALKALINE PHOSPHATASE SYNTHESIS TRANSCRIPTIONAL REGULATORY PROTEIN PHOP"/>
    <property type="match status" value="1"/>
</dbReference>
<keyword evidence="4" id="KW-0805">Transcription regulation</keyword>
<dbReference type="SUPFAM" id="SSF52172">
    <property type="entry name" value="CheY-like"/>
    <property type="match status" value="1"/>
</dbReference>
<dbReference type="SMART" id="SM00448">
    <property type="entry name" value="REC"/>
    <property type="match status" value="1"/>
</dbReference>
<evidence type="ECO:0000256" key="6">
    <source>
        <dbReference type="ARBA" id="ARBA00023163"/>
    </source>
</evidence>
<feature type="domain" description="Response regulatory" evidence="9">
    <location>
        <begin position="3"/>
        <end position="116"/>
    </location>
</feature>
<name>A0A1I6SD49_9BACI</name>
<evidence type="ECO:0000256" key="3">
    <source>
        <dbReference type="ARBA" id="ARBA00023012"/>
    </source>
</evidence>
<dbReference type="EMBL" id="FPAI01000008">
    <property type="protein sequence ID" value="SFS74678.1"/>
    <property type="molecule type" value="Genomic_DNA"/>
</dbReference>
<reference evidence="12 13" key="1">
    <citation type="submission" date="2016-10" db="EMBL/GenBank/DDBJ databases">
        <authorList>
            <person name="de Groot N.N."/>
        </authorList>
    </citation>
    <scope>NUCLEOTIDE SEQUENCE [LARGE SCALE GENOMIC DNA]</scope>
    <source>
        <strain evidence="12 13">DSM 17074</strain>
    </source>
</reference>
<dbReference type="EMBL" id="BJWJ01000007">
    <property type="protein sequence ID" value="GEM04011.1"/>
    <property type="molecule type" value="Genomic_DNA"/>
</dbReference>
<dbReference type="FunFam" id="3.40.50.2300:FF:000001">
    <property type="entry name" value="DNA-binding response regulator PhoB"/>
    <property type="match status" value="1"/>
</dbReference>
<evidence type="ECO:0000256" key="2">
    <source>
        <dbReference type="ARBA" id="ARBA00022553"/>
    </source>
</evidence>
<sequence>MTHVLLVDDEPSILEVLTAYFEKENWTVDTSMNGKEALAMIETAAYDIILLDLMLPDMTGEEICQRTRVTSDVPIIMLTAKSQEEDLINGIVIGADDYIKKPFSPKEVVVRTKALLRRIGMTKNDQTDVVRSFNKKALIINEETKSVTAYHEAVALTPIEYKLLTALARYPDRVYSRADLLDRLEDDGVYVEGYERVIDTHIKNLRKKIEQDSKSPDFIVTVFGMGYKFSGKVDRDDITF</sequence>
<organism evidence="12 13">
    <name type="scientific">Halolactibacillus miurensis</name>
    <dbReference type="NCBI Taxonomy" id="306541"/>
    <lineage>
        <taxon>Bacteria</taxon>
        <taxon>Bacillati</taxon>
        <taxon>Bacillota</taxon>
        <taxon>Bacilli</taxon>
        <taxon>Bacillales</taxon>
        <taxon>Bacillaceae</taxon>
        <taxon>Halolactibacillus</taxon>
    </lineage>
</organism>
<dbReference type="GO" id="GO:0000976">
    <property type="term" value="F:transcription cis-regulatory region binding"/>
    <property type="evidence" value="ECO:0007669"/>
    <property type="project" value="TreeGrafter"/>
</dbReference>
<feature type="DNA-binding region" description="OmpR/PhoB-type" evidence="8">
    <location>
        <begin position="128"/>
        <end position="231"/>
    </location>
</feature>
<keyword evidence="2 7" id="KW-0597">Phosphoprotein</keyword>
<reference evidence="11 14" key="2">
    <citation type="submission" date="2019-07" db="EMBL/GenBank/DDBJ databases">
        <title>Whole genome shotgun sequence of Halolactibacillus miurensis NBRC 100873.</title>
        <authorList>
            <person name="Hosoyama A."/>
            <person name="Uohara A."/>
            <person name="Ohji S."/>
            <person name="Ichikawa N."/>
        </authorList>
    </citation>
    <scope>NUCLEOTIDE SEQUENCE [LARGE SCALE GENOMIC DNA]</scope>
    <source>
        <strain evidence="11 14">NBRC 100873</strain>
    </source>
</reference>
<feature type="modified residue" description="4-aspartylphosphate" evidence="7">
    <location>
        <position position="52"/>
    </location>
</feature>
<evidence type="ECO:0000313" key="14">
    <source>
        <dbReference type="Proteomes" id="UP000321773"/>
    </source>
</evidence>
<dbReference type="PROSITE" id="PS50110">
    <property type="entry name" value="RESPONSE_REGULATORY"/>
    <property type="match status" value="1"/>
</dbReference>
<evidence type="ECO:0000256" key="5">
    <source>
        <dbReference type="ARBA" id="ARBA00023125"/>
    </source>
</evidence>
<accession>A0A1I6SD49</accession>
<comment type="subcellular location">
    <subcellularLocation>
        <location evidence="1">Cytoplasm</location>
    </subcellularLocation>
</comment>
<evidence type="ECO:0000256" key="8">
    <source>
        <dbReference type="PROSITE-ProRule" id="PRU01091"/>
    </source>
</evidence>
<dbReference type="PANTHER" id="PTHR48111">
    <property type="entry name" value="REGULATOR OF RPOS"/>
    <property type="match status" value="1"/>
</dbReference>
<dbReference type="STRING" id="306541.SAMN05421668_10881"/>
<dbReference type="Proteomes" id="UP000199139">
    <property type="component" value="Unassembled WGS sequence"/>
</dbReference>
<dbReference type="OrthoDB" id="9802426at2"/>
<dbReference type="AlphaFoldDB" id="A0A1I6SD49"/>
<dbReference type="Pfam" id="PF00072">
    <property type="entry name" value="Response_reg"/>
    <property type="match status" value="1"/>
</dbReference>
<dbReference type="GO" id="GO:0032993">
    <property type="term" value="C:protein-DNA complex"/>
    <property type="evidence" value="ECO:0007669"/>
    <property type="project" value="TreeGrafter"/>
</dbReference>
<evidence type="ECO:0000256" key="7">
    <source>
        <dbReference type="PROSITE-ProRule" id="PRU00169"/>
    </source>
</evidence>
<evidence type="ECO:0000259" key="10">
    <source>
        <dbReference type="PROSITE" id="PS51755"/>
    </source>
</evidence>
<dbReference type="InterPro" id="IPR001789">
    <property type="entry name" value="Sig_transdc_resp-reg_receiver"/>
</dbReference>
<dbReference type="PROSITE" id="PS51755">
    <property type="entry name" value="OMPR_PHOB"/>
    <property type="match status" value="1"/>
</dbReference>
<evidence type="ECO:0000256" key="1">
    <source>
        <dbReference type="ARBA" id="ARBA00004496"/>
    </source>
</evidence>
<dbReference type="SUPFAM" id="SSF46894">
    <property type="entry name" value="C-terminal effector domain of the bipartite response regulators"/>
    <property type="match status" value="1"/>
</dbReference>
<dbReference type="Pfam" id="PF00486">
    <property type="entry name" value="Trans_reg_C"/>
    <property type="match status" value="1"/>
</dbReference>
<dbReference type="RefSeq" id="WP_062323919.1">
    <property type="nucleotide sequence ID" value="NZ_BJWJ01000007.1"/>
</dbReference>
<dbReference type="Gene3D" id="6.10.250.690">
    <property type="match status" value="1"/>
</dbReference>
<dbReference type="SMART" id="SM00862">
    <property type="entry name" value="Trans_reg_C"/>
    <property type="match status" value="1"/>
</dbReference>
<keyword evidence="5 8" id="KW-0238">DNA-binding</keyword>
<dbReference type="GO" id="GO:0005829">
    <property type="term" value="C:cytosol"/>
    <property type="evidence" value="ECO:0007669"/>
    <property type="project" value="TreeGrafter"/>
</dbReference>
<gene>
    <name evidence="11" type="ORF">HMI01_09990</name>
    <name evidence="12" type="ORF">SAMN05421668_10881</name>
</gene>
<feature type="domain" description="OmpR/PhoB-type" evidence="10">
    <location>
        <begin position="128"/>
        <end position="231"/>
    </location>
</feature>
<proteinExistence type="predicted"/>
<keyword evidence="3" id="KW-0902">Two-component regulatory system</keyword>
<evidence type="ECO:0000259" key="9">
    <source>
        <dbReference type="PROSITE" id="PS50110"/>
    </source>
</evidence>
<dbReference type="InterPro" id="IPR001867">
    <property type="entry name" value="OmpR/PhoB-type_DNA-bd"/>
</dbReference>
<dbReference type="Proteomes" id="UP000321773">
    <property type="component" value="Unassembled WGS sequence"/>
</dbReference>